<dbReference type="AlphaFoldDB" id="A0A1G9YDM4"/>
<dbReference type="PANTHER" id="PTHR42771:SF3">
    <property type="entry name" value="PETROBACTIN IMPORT ATP-BINDING PROTEIN YCLP"/>
    <property type="match status" value="1"/>
</dbReference>
<dbReference type="Gene3D" id="3.40.50.300">
    <property type="entry name" value="P-loop containing nucleotide triphosphate hydrolases"/>
    <property type="match status" value="1"/>
</dbReference>
<dbReference type="OrthoDB" id="9799337at2"/>
<dbReference type="GO" id="GO:0005524">
    <property type="term" value="F:ATP binding"/>
    <property type="evidence" value="ECO:0007669"/>
    <property type="project" value="UniProtKB-KW"/>
</dbReference>
<evidence type="ECO:0000256" key="4">
    <source>
        <dbReference type="ARBA" id="ARBA00022496"/>
    </source>
</evidence>
<name>A0A1G9YDM4_9FIRM</name>
<dbReference type="Proteomes" id="UP000214880">
    <property type="component" value="Unassembled WGS sequence"/>
</dbReference>
<gene>
    <name evidence="11" type="ORF">SAMN04488502_11152</name>
</gene>
<dbReference type="InterPro" id="IPR051535">
    <property type="entry name" value="Siderophore_ABC-ATPase"/>
</dbReference>
<evidence type="ECO:0000256" key="2">
    <source>
        <dbReference type="ARBA" id="ARBA00022448"/>
    </source>
</evidence>
<evidence type="ECO:0000256" key="6">
    <source>
        <dbReference type="ARBA" id="ARBA00022840"/>
    </source>
</evidence>
<dbReference type="PROSITE" id="PS50893">
    <property type="entry name" value="ABC_TRANSPORTER_2"/>
    <property type="match status" value="1"/>
</dbReference>
<keyword evidence="7" id="KW-0408">Iron</keyword>
<evidence type="ECO:0000256" key="3">
    <source>
        <dbReference type="ARBA" id="ARBA00022475"/>
    </source>
</evidence>
<dbReference type="InterPro" id="IPR003439">
    <property type="entry name" value="ABC_transporter-like_ATP-bd"/>
</dbReference>
<dbReference type="SMART" id="SM00382">
    <property type="entry name" value="AAA"/>
    <property type="match status" value="1"/>
</dbReference>
<evidence type="ECO:0000256" key="9">
    <source>
        <dbReference type="ARBA" id="ARBA00023136"/>
    </source>
</evidence>
<dbReference type="RefSeq" id="WP_092074642.1">
    <property type="nucleotide sequence ID" value="NZ_FNHB01000011.1"/>
</dbReference>
<evidence type="ECO:0000256" key="1">
    <source>
        <dbReference type="ARBA" id="ARBA00004202"/>
    </source>
</evidence>
<dbReference type="InterPro" id="IPR003593">
    <property type="entry name" value="AAA+_ATPase"/>
</dbReference>
<reference evidence="11 12" key="1">
    <citation type="submission" date="2016-10" db="EMBL/GenBank/DDBJ databases">
        <authorList>
            <person name="de Groot N.N."/>
        </authorList>
    </citation>
    <scope>NUCLEOTIDE SEQUENCE [LARGE SCALE GENOMIC DNA]</scope>
    <source>
        <strain evidence="11 12">DSM 1736</strain>
    </source>
</reference>
<sequence>MIEIKNAFKKYGGKTVVDRVSVTLEEGKLTAFIGSNGAGKSTLISMASRLLKMNGGEIYIDGTELQRWNHEQLARKISILRQANHTNLRLTIRELVSFGRYPYSRGKLTAEDLAQIDQAIDYMGIAAIQDSFLDELSGGQRQMAYIAMVIAQDTKYIFLDEPLNNLDMKHSVQIMKILRNLVDEKGKTILIVIHDINFVSCYADHIVALKAGRLLKSGPTAEIIKPEVLAEIYDMHIDICQIRGNNICVYYT</sequence>
<dbReference type="GO" id="GO:0016887">
    <property type="term" value="F:ATP hydrolysis activity"/>
    <property type="evidence" value="ECO:0007669"/>
    <property type="project" value="InterPro"/>
</dbReference>
<dbReference type="PANTHER" id="PTHR42771">
    <property type="entry name" value="IRON(3+)-HYDROXAMATE IMPORT ATP-BINDING PROTEIN FHUC"/>
    <property type="match status" value="1"/>
</dbReference>
<feature type="domain" description="ABC transporter" evidence="10">
    <location>
        <begin position="2"/>
        <end position="236"/>
    </location>
</feature>
<proteinExistence type="predicted"/>
<keyword evidence="6 11" id="KW-0067">ATP-binding</keyword>
<dbReference type="InterPro" id="IPR027417">
    <property type="entry name" value="P-loop_NTPase"/>
</dbReference>
<keyword evidence="2" id="KW-0813">Transport</keyword>
<evidence type="ECO:0000256" key="8">
    <source>
        <dbReference type="ARBA" id="ARBA00023065"/>
    </source>
</evidence>
<evidence type="ECO:0000256" key="5">
    <source>
        <dbReference type="ARBA" id="ARBA00022741"/>
    </source>
</evidence>
<dbReference type="EMBL" id="FNHB01000011">
    <property type="protein sequence ID" value="SDN06571.1"/>
    <property type="molecule type" value="Genomic_DNA"/>
</dbReference>
<keyword evidence="4" id="KW-0410">Iron transport</keyword>
<keyword evidence="5" id="KW-0547">Nucleotide-binding</keyword>
<dbReference type="GO" id="GO:0006826">
    <property type="term" value="P:iron ion transport"/>
    <property type="evidence" value="ECO:0007669"/>
    <property type="project" value="UniProtKB-KW"/>
</dbReference>
<keyword evidence="8" id="KW-0406">Ion transport</keyword>
<evidence type="ECO:0000259" key="10">
    <source>
        <dbReference type="PROSITE" id="PS50893"/>
    </source>
</evidence>
<keyword evidence="9" id="KW-0472">Membrane</keyword>
<dbReference type="CDD" id="cd03214">
    <property type="entry name" value="ABC_Iron-Siderophores_B12_Hemin"/>
    <property type="match status" value="1"/>
</dbReference>
<dbReference type="SUPFAM" id="SSF52540">
    <property type="entry name" value="P-loop containing nucleoside triphosphate hydrolases"/>
    <property type="match status" value="1"/>
</dbReference>
<dbReference type="STRING" id="146817.SAMN04488502_11152"/>
<evidence type="ECO:0000256" key="7">
    <source>
        <dbReference type="ARBA" id="ARBA00023004"/>
    </source>
</evidence>
<evidence type="ECO:0000313" key="11">
    <source>
        <dbReference type="EMBL" id="SDN06571.1"/>
    </source>
</evidence>
<dbReference type="Pfam" id="PF00005">
    <property type="entry name" value="ABC_tran"/>
    <property type="match status" value="1"/>
</dbReference>
<dbReference type="GO" id="GO:0005886">
    <property type="term" value="C:plasma membrane"/>
    <property type="evidence" value="ECO:0007669"/>
    <property type="project" value="UniProtKB-SubCell"/>
</dbReference>
<protein>
    <submittedName>
        <fullName evidence="11">Iron complex transport system ATP-binding protein</fullName>
    </submittedName>
</protein>
<organism evidence="11 12">
    <name type="scientific">Dendrosporobacter quercicolus</name>
    <dbReference type="NCBI Taxonomy" id="146817"/>
    <lineage>
        <taxon>Bacteria</taxon>
        <taxon>Bacillati</taxon>
        <taxon>Bacillota</taxon>
        <taxon>Negativicutes</taxon>
        <taxon>Selenomonadales</taxon>
        <taxon>Sporomusaceae</taxon>
        <taxon>Dendrosporobacter</taxon>
    </lineage>
</organism>
<accession>A0A1G9YDM4</accession>
<comment type="subcellular location">
    <subcellularLocation>
        <location evidence="1">Cell membrane</location>
        <topology evidence="1">Peripheral membrane protein</topology>
    </subcellularLocation>
</comment>
<keyword evidence="3" id="KW-1003">Cell membrane</keyword>
<keyword evidence="12" id="KW-1185">Reference proteome</keyword>
<evidence type="ECO:0000313" key="12">
    <source>
        <dbReference type="Proteomes" id="UP000214880"/>
    </source>
</evidence>
<dbReference type="FunFam" id="3.40.50.300:FF:000134">
    <property type="entry name" value="Iron-enterobactin ABC transporter ATP-binding protein"/>
    <property type="match status" value="1"/>
</dbReference>